<feature type="region of interest" description="Disordered" evidence="1">
    <location>
        <begin position="150"/>
        <end position="200"/>
    </location>
</feature>
<evidence type="ECO:0000256" key="1">
    <source>
        <dbReference type="SAM" id="MobiDB-lite"/>
    </source>
</evidence>
<feature type="compositionally biased region" description="Basic and acidic residues" evidence="1">
    <location>
        <begin position="78"/>
        <end position="97"/>
    </location>
</feature>
<feature type="region of interest" description="Disordered" evidence="1">
    <location>
        <begin position="71"/>
        <end position="97"/>
    </location>
</feature>
<dbReference type="AlphaFoldDB" id="A0A5M8PVA3"/>
<comment type="caution">
    <text evidence="2">The sequence shown here is derived from an EMBL/GenBank/DDBJ whole genome shotgun (WGS) entry which is preliminary data.</text>
</comment>
<evidence type="ECO:0000313" key="2">
    <source>
        <dbReference type="EMBL" id="KAA6412613.1"/>
    </source>
</evidence>
<protein>
    <submittedName>
        <fullName evidence="2">Uncharacterized protein</fullName>
    </submittedName>
</protein>
<dbReference type="EMBL" id="VXIT01000005">
    <property type="protein sequence ID" value="KAA6412613.1"/>
    <property type="molecule type" value="Genomic_DNA"/>
</dbReference>
<name>A0A5M8PVA3_9LECA</name>
<reference evidence="2 3" key="1">
    <citation type="submission" date="2019-09" db="EMBL/GenBank/DDBJ databases">
        <title>The hologenome of the rock-dwelling lichen Lasallia pustulata.</title>
        <authorList>
            <person name="Greshake Tzovaras B."/>
            <person name="Segers F."/>
            <person name="Bicker A."/>
            <person name="Dal Grande F."/>
            <person name="Otte J."/>
            <person name="Hankeln T."/>
            <person name="Schmitt I."/>
            <person name="Ebersberger I."/>
        </authorList>
    </citation>
    <scope>NUCLEOTIDE SEQUENCE [LARGE SCALE GENOMIC DNA]</scope>
    <source>
        <strain evidence="2">A1-1</strain>
    </source>
</reference>
<gene>
    <name evidence="2" type="ORF">FRX48_03605</name>
</gene>
<accession>A0A5M8PVA3</accession>
<proteinExistence type="predicted"/>
<dbReference type="Proteomes" id="UP000324767">
    <property type="component" value="Unassembled WGS sequence"/>
</dbReference>
<sequence length="200" mass="22128">MSVRVPVNIHIPIKEKCPECGGPRQGWYPGSLMEAYIWLPDKAENIARLLVSPNCGVEVGRSFQQWAASLGKGVPARAKPDKSDKNIGPDRRKFVERHPRDPTEVLLSEVKVDLIQGGCAIPFSPSVGPVNKPYTEEERNGMEKAAFLAKQKRGSDIPFSPSEGPVNNPYTEEERKGMEKAALLSKQKRGTSTPDKRGFF</sequence>
<organism evidence="2 3">
    <name type="scientific">Lasallia pustulata</name>
    <dbReference type="NCBI Taxonomy" id="136370"/>
    <lineage>
        <taxon>Eukaryota</taxon>
        <taxon>Fungi</taxon>
        <taxon>Dikarya</taxon>
        <taxon>Ascomycota</taxon>
        <taxon>Pezizomycotina</taxon>
        <taxon>Lecanoromycetes</taxon>
        <taxon>OSLEUM clade</taxon>
        <taxon>Umbilicariomycetidae</taxon>
        <taxon>Umbilicariales</taxon>
        <taxon>Umbilicariaceae</taxon>
        <taxon>Lasallia</taxon>
    </lineage>
</organism>
<evidence type="ECO:0000313" key="3">
    <source>
        <dbReference type="Proteomes" id="UP000324767"/>
    </source>
</evidence>